<dbReference type="Proteomes" id="UP000789901">
    <property type="component" value="Unassembled WGS sequence"/>
</dbReference>
<gene>
    <name evidence="1" type="ORF">GMARGA_LOCUS24939</name>
</gene>
<protein>
    <submittedName>
        <fullName evidence="1">3975_t:CDS:1</fullName>
    </submittedName>
</protein>
<evidence type="ECO:0000313" key="2">
    <source>
        <dbReference type="Proteomes" id="UP000789901"/>
    </source>
</evidence>
<evidence type="ECO:0000313" key="1">
    <source>
        <dbReference type="EMBL" id="CAG8809680.1"/>
    </source>
</evidence>
<comment type="caution">
    <text evidence="1">The sequence shown here is derived from an EMBL/GenBank/DDBJ whole genome shotgun (WGS) entry which is preliminary data.</text>
</comment>
<reference evidence="1 2" key="1">
    <citation type="submission" date="2021-06" db="EMBL/GenBank/DDBJ databases">
        <authorList>
            <person name="Kallberg Y."/>
            <person name="Tangrot J."/>
            <person name="Rosling A."/>
        </authorList>
    </citation>
    <scope>NUCLEOTIDE SEQUENCE [LARGE SCALE GENOMIC DNA]</scope>
    <source>
        <strain evidence="1 2">120-4 pot B 10/14</strain>
    </source>
</reference>
<sequence length="226" mass="26649">GDLSKGLILDKSIIEECEEIIQNHHINKNLKWVISENSVPSLNKWVENEEEFIHVIYDNEMLENRSHAVKEVNDDVAHTKELNYQQPNTQRIQKTALLQAKSQVPEYILGANFQEIKFKENINISKQTKKRRNSPKPVGQANFVYTKLSSYNVKNRSLKERRILANLEIKRLLDKLGSINPSLANEWYQFFHLFNNYIEIIESSLKYLDNIIFYKLSIQKKKQFIE</sequence>
<feature type="non-terminal residue" evidence="1">
    <location>
        <position position="1"/>
    </location>
</feature>
<dbReference type="EMBL" id="CAJVQB010026977">
    <property type="protein sequence ID" value="CAG8809680.1"/>
    <property type="molecule type" value="Genomic_DNA"/>
</dbReference>
<name>A0ABN7VZY4_GIGMA</name>
<organism evidence="1 2">
    <name type="scientific">Gigaspora margarita</name>
    <dbReference type="NCBI Taxonomy" id="4874"/>
    <lineage>
        <taxon>Eukaryota</taxon>
        <taxon>Fungi</taxon>
        <taxon>Fungi incertae sedis</taxon>
        <taxon>Mucoromycota</taxon>
        <taxon>Glomeromycotina</taxon>
        <taxon>Glomeromycetes</taxon>
        <taxon>Diversisporales</taxon>
        <taxon>Gigasporaceae</taxon>
        <taxon>Gigaspora</taxon>
    </lineage>
</organism>
<keyword evidence="2" id="KW-1185">Reference proteome</keyword>
<proteinExistence type="predicted"/>
<accession>A0ABN7VZY4</accession>